<reference evidence="3 4" key="1">
    <citation type="submission" date="2018-08" db="EMBL/GenBank/DDBJ databases">
        <title>Genome Sequences of Legionella pneumophila subsp. pneumophila Isolates, Recovered from a Drinking Water System in a Large Builging.</title>
        <authorList>
            <person name="Gomez-Alvarez V."/>
            <person name="Boczek L."/>
            <person name="King D."/>
            <person name="Pemberton A."/>
            <person name="Pfaller S."/>
            <person name="Rodgers M."/>
            <person name="Santodomingo J."/>
            <person name="Revetta R."/>
        </authorList>
    </citation>
    <scope>NUCLEOTIDE SEQUENCE [LARGE SCALE GENOMIC DNA]</scope>
    <source>
        <strain evidence="3 4">L01C.1</strain>
    </source>
</reference>
<feature type="region of interest" description="Disordered" evidence="2">
    <location>
        <begin position="255"/>
        <end position="352"/>
    </location>
</feature>
<feature type="coiled-coil region" evidence="1">
    <location>
        <begin position="150"/>
        <end position="218"/>
    </location>
</feature>
<evidence type="ECO:0000256" key="1">
    <source>
        <dbReference type="SAM" id="Coils"/>
    </source>
</evidence>
<name>A0A3A6UIS3_LEGPN</name>
<evidence type="ECO:0000256" key="2">
    <source>
        <dbReference type="SAM" id="MobiDB-lite"/>
    </source>
</evidence>
<gene>
    <name evidence="3" type="ORF">D1H98_02165</name>
</gene>
<dbReference type="EMBL" id="QWDR01000001">
    <property type="protein sequence ID" value="RJY33637.1"/>
    <property type="molecule type" value="Genomic_DNA"/>
</dbReference>
<protein>
    <submittedName>
        <fullName evidence="3">VipA</fullName>
    </submittedName>
</protein>
<dbReference type="RefSeq" id="WP_025519277.1">
    <property type="nucleotide sequence ID" value="NZ_CP021281.1"/>
</dbReference>
<proteinExistence type="predicted"/>
<organism evidence="3 4">
    <name type="scientific">Legionella pneumophila subsp. pneumophila</name>
    <dbReference type="NCBI Taxonomy" id="91891"/>
    <lineage>
        <taxon>Bacteria</taxon>
        <taxon>Pseudomonadati</taxon>
        <taxon>Pseudomonadota</taxon>
        <taxon>Gammaproteobacteria</taxon>
        <taxon>Legionellales</taxon>
        <taxon>Legionellaceae</taxon>
        <taxon>Legionella</taxon>
    </lineage>
</organism>
<evidence type="ECO:0000313" key="3">
    <source>
        <dbReference type="EMBL" id="RJY33637.1"/>
    </source>
</evidence>
<accession>A0A3A6UIS3</accession>
<sequence>MKHYDSMDQELITMPISNAFLKLFSEFVDNYARNGTPSFYHWAKEQNHEVINKFFHELLEIIKSNTETFHDVSIIEHLNATVLLSAKTNPYLLDCWISFITKYNAETNSFTPIGASMHIKVGPEGTPSERIIRELKESLVMTQQAFILAQKANATEVDSLKRQLEQTKQENERLVTQNQFLKDQVSAEKTFADLNPQINNARQQLSALTELIQTLSEITNAKPKIETVSSLSIPAVTESKSELLKENSCSVAPVSKEVTPAISQEPKKRPVLPPPNDMDGQALSPNIPPKEDVSIKVTIPSMPKPNSTQPSAKNSGFFSGDGFLKELNAKIKERKERPKDEPHTTTVEKKNL</sequence>
<comment type="caution">
    <text evidence="3">The sequence shown here is derived from an EMBL/GenBank/DDBJ whole genome shotgun (WGS) entry which is preliminary data.</text>
</comment>
<feature type="compositionally biased region" description="Basic and acidic residues" evidence="2">
    <location>
        <begin position="323"/>
        <end position="352"/>
    </location>
</feature>
<dbReference type="Proteomes" id="UP000277145">
    <property type="component" value="Unassembled WGS sequence"/>
</dbReference>
<dbReference type="AlphaFoldDB" id="A0A3A6UIS3"/>
<feature type="compositionally biased region" description="Polar residues" evidence="2">
    <location>
        <begin position="304"/>
        <end position="317"/>
    </location>
</feature>
<keyword evidence="1" id="KW-0175">Coiled coil</keyword>
<evidence type="ECO:0000313" key="4">
    <source>
        <dbReference type="Proteomes" id="UP000277145"/>
    </source>
</evidence>